<dbReference type="EMBL" id="BAABDD010000046">
    <property type="protein sequence ID" value="GAA3765255.1"/>
    <property type="molecule type" value="Genomic_DNA"/>
</dbReference>
<sequence>MASGCDAEGMVDEQGERAFFESLPRSRGAATALVCDGAGRVLVVKPTYKPGWSLPGGVIEQGESPLAACRRECAEEIGFVPVVTRLAGVDWMPPRLHPDGRAATVFVFAAQMGRRGVGDVRLAVGELSDVALVAVAELGSYVPAAMLRRVRACLATSSAVYLEHGWPAAGLEVAQG</sequence>
<name>A0ABP7GN45_9ACTN</name>
<dbReference type="Proteomes" id="UP001500908">
    <property type="component" value="Unassembled WGS sequence"/>
</dbReference>
<dbReference type="Pfam" id="PF00293">
    <property type="entry name" value="NUDIX"/>
    <property type="match status" value="1"/>
</dbReference>
<comment type="cofactor">
    <cofactor evidence="1">
        <name>Mg(2+)</name>
        <dbReference type="ChEBI" id="CHEBI:18420"/>
    </cofactor>
</comment>
<dbReference type="CDD" id="cd18876">
    <property type="entry name" value="NUDIX_Hydrolase"/>
    <property type="match status" value="1"/>
</dbReference>
<reference evidence="5" key="1">
    <citation type="journal article" date="2019" name="Int. J. Syst. Evol. Microbiol.">
        <title>The Global Catalogue of Microorganisms (GCM) 10K type strain sequencing project: providing services to taxonomists for standard genome sequencing and annotation.</title>
        <authorList>
            <consortium name="The Broad Institute Genomics Platform"/>
            <consortium name="The Broad Institute Genome Sequencing Center for Infectious Disease"/>
            <person name="Wu L."/>
            <person name="Ma J."/>
        </authorList>
    </citation>
    <scope>NUCLEOTIDE SEQUENCE [LARGE SCALE GENOMIC DNA]</scope>
    <source>
        <strain evidence="5">JCM 17137</strain>
    </source>
</reference>
<dbReference type="Gene3D" id="3.90.79.10">
    <property type="entry name" value="Nucleoside Triphosphate Pyrophosphohydrolase"/>
    <property type="match status" value="1"/>
</dbReference>
<feature type="domain" description="Nudix hydrolase" evidence="3">
    <location>
        <begin position="24"/>
        <end position="155"/>
    </location>
</feature>
<keyword evidence="5" id="KW-1185">Reference proteome</keyword>
<proteinExistence type="predicted"/>
<dbReference type="PANTHER" id="PTHR43046">
    <property type="entry name" value="GDP-MANNOSE MANNOSYL HYDROLASE"/>
    <property type="match status" value="1"/>
</dbReference>
<evidence type="ECO:0000256" key="2">
    <source>
        <dbReference type="ARBA" id="ARBA00022801"/>
    </source>
</evidence>
<dbReference type="PANTHER" id="PTHR43046:SF14">
    <property type="entry name" value="MUTT_NUDIX FAMILY PROTEIN"/>
    <property type="match status" value="1"/>
</dbReference>
<protein>
    <submittedName>
        <fullName evidence="4">NUDIX hydrolase</fullName>
    </submittedName>
</protein>
<dbReference type="InterPro" id="IPR000086">
    <property type="entry name" value="NUDIX_hydrolase_dom"/>
</dbReference>
<keyword evidence="2 4" id="KW-0378">Hydrolase</keyword>
<accession>A0ABP7GN45</accession>
<evidence type="ECO:0000313" key="4">
    <source>
        <dbReference type="EMBL" id="GAA3765255.1"/>
    </source>
</evidence>
<dbReference type="SUPFAM" id="SSF55811">
    <property type="entry name" value="Nudix"/>
    <property type="match status" value="1"/>
</dbReference>
<gene>
    <name evidence="4" type="ORF">GCM10022402_48190</name>
</gene>
<dbReference type="GO" id="GO:0016787">
    <property type="term" value="F:hydrolase activity"/>
    <property type="evidence" value="ECO:0007669"/>
    <property type="project" value="UniProtKB-KW"/>
</dbReference>
<dbReference type="InterPro" id="IPR015797">
    <property type="entry name" value="NUDIX_hydrolase-like_dom_sf"/>
</dbReference>
<organism evidence="4 5">
    <name type="scientific">Salinactinospora qingdaonensis</name>
    <dbReference type="NCBI Taxonomy" id="702744"/>
    <lineage>
        <taxon>Bacteria</taxon>
        <taxon>Bacillati</taxon>
        <taxon>Actinomycetota</taxon>
        <taxon>Actinomycetes</taxon>
        <taxon>Streptosporangiales</taxon>
        <taxon>Nocardiopsidaceae</taxon>
        <taxon>Salinactinospora</taxon>
    </lineage>
</organism>
<evidence type="ECO:0000313" key="5">
    <source>
        <dbReference type="Proteomes" id="UP001500908"/>
    </source>
</evidence>
<dbReference type="PROSITE" id="PS51462">
    <property type="entry name" value="NUDIX"/>
    <property type="match status" value="1"/>
</dbReference>
<comment type="caution">
    <text evidence="4">The sequence shown here is derived from an EMBL/GenBank/DDBJ whole genome shotgun (WGS) entry which is preliminary data.</text>
</comment>
<evidence type="ECO:0000259" key="3">
    <source>
        <dbReference type="PROSITE" id="PS51462"/>
    </source>
</evidence>
<evidence type="ECO:0000256" key="1">
    <source>
        <dbReference type="ARBA" id="ARBA00001946"/>
    </source>
</evidence>